<accession>A0A510L834</accession>
<dbReference type="AlphaFoldDB" id="A0A510L834"/>
<protein>
    <submittedName>
        <fullName evidence="1">Uncharacterized protein</fullName>
    </submittedName>
</protein>
<dbReference type="Proteomes" id="UP000321561">
    <property type="component" value="Chromosome"/>
</dbReference>
<sequence length="62" mass="6979">MKNKITIERKKDGVLVPKLNGEILKGVKNVKVNYSYGAESKEGTELIEITFLNSEIEIIDVE</sequence>
<name>A0A510L834_9FUSO</name>
<dbReference type="OrthoDB" id="82389at2"/>
<evidence type="ECO:0000313" key="2">
    <source>
        <dbReference type="Proteomes" id="UP000321561"/>
    </source>
</evidence>
<organism evidence="1 2">
    <name type="scientific">Leptotrichia hongkongensis</name>
    <dbReference type="NCBI Taxonomy" id="554406"/>
    <lineage>
        <taxon>Bacteria</taxon>
        <taxon>Fusobacteriati</taxon>
        <taxon>Fusobacteriota</taxon>
        <taxon>Fusobacteriia</taxon>
        <taxon>Fusobacteriales</taxon>
        <taxon>Leptotrichiaceae</taxon>
        <taxon>Leptotrichia</taxon>
    </lineage>
</organism>
<proteinExistence type="predicted"/>
<evidence type="ECO:0000313" key="1">
    <source>
        <dbReference type="EMBL" id="BBM60162.1"/>
    </source>
</evidence>
<dbReference type="EMBL" id="AP019846">
    <property type="protein sequence ID" value="BBM60162.1"/>
    <property type="molecule type" value="Genomic_DNA"/>
</dbReference>
<dbReference type="KEGG" id="lhg:JMUB5056_1756"/>
<reference evidence="1 2" key="1">
    <citation type="submission" date="2019-07" db="EMBL/GenBank/DDBJ databases">
        <title>Complete Genome Sequence of Leptotrichia hongkongensis Strain JMUB5056.</title>
        <authorList>
            <person name="Watanabe S."/>
            <person name="Cui L."/>
        </authorList>
    </citation>
    <scope>NUCLEOTIDE SEQUENCE [LARGE SCALE GENOMIC DNA]</scope>
    <source>
        <strain evidence="1 2">JMUB5056</strain>
    </source>
</reference>
<gene>
    <name evidence="1" type="ORF">JMUB5056_1756</name>
</gene>
<dbReference type="RefSeq" id="WP_147006050.1">
    <property type="nucleotide sequence ID" value="NZ_AP019846.1"/>
</dbReference>